<dbReference type="Pfam" id="PF01565">
    <property type="entry name" value="FAD_binding_4"/>
    <property type="match status" value="1"/>
</dbReference>
<evidence type="ECO:0000259" key="2">
    <source>
        <dbReference type="PROSITE" id="PS51387"/>
    </source>
</evidence>
<evidence type="ECO:0000313" key="3">
    <source>
        <dbReference type="EMBL" id="SFH14489.1"/>
    </source>
</evidence>
<dbReference type="RefSeq" id="WP_244528895.1">
    <property type="nucleotide sequence ID" value="NZ_FOPM01000051.1"/>
</dbReference>
<dbReference type="InterPro" id="IPR016166">
    <property type="entry name" value="FAD-bd_PCMH"/>
</dbReference>
<dbReference type="GO" id="GO:0016899">
    <property type="term" value="F:oxidoreductase activity, acting on the CH-OH group of donors, oxygen as acceptor"/>
    <property type="evidence" value="ECO:0007669"/>
    <property type="project" value="InterPro"/>
</dbReference>
<keyword evidence="1" id="KW-0285">Flavoprotein</keyword>
<evidence type="ECO:0000313" key="4">
    <source>
        <dbReference type="Proteomes" id="UP000199229"/>
    </source>
</evidence>
<dbReference type="AlphaFoldDB" id="A0A1I2XN65"/>
<dbReference type="PANTHER" id="PTHR43762:SF1">
    <property type="entry name" value="D-ARABINONO-1,4-LACTONE OXIDASE"/>
    <property type="match status" value="1"/>
</dbReference>
<feature type="domain" description="FAD-binding PCMH-type" evidence="2">
    <location>
        <begin position="14"/>
        <end position="179"/>
    </location>
</feature>
<dbReference type="Proteomes" id="UP000199229">
    <property type="component" value="Unassembled WGS sequence"/>
</dbReference>
<protein>
    <submittedName>
        <fullName evidence="3">FAD/FMN-containing dehydrogenase</fullName>
    </submittedName>
</protein>
<gene>
    <name evidence="3" type="ORF">SAMN05192565_1514</name>
</gene>
<dbReference type="PANTHER" id="PTHR43762">
    <property type="entry name" value="L-GULONOLACTONE OXIDASE"/>
    <property type="match status" value="1"/>
</dbReference>
<sequence>MSGAAQEVSGWGRYPRRTTRLVSVRDEDAVAPLHRSGTGLVARGNGRAYGDAAIGADTTLDLRGLDRMVAFDPGTGHLTVEAGVLLADIIDAFLPRGFFPAVVPGTRTVTVGGMIAADVHGKNHHGAGGFGAHLRDLTLALPDGTVRSCGPGSELFAATVGGMGLTGTILRATLRLRRVETGWIRRSTVAAADLDAAMAALEAAHDTTYAVAWIDGLARGAARGRALVYRGEHATRADLAALSPGAPLQPPAGRGALAVPFDLPALTLNRVTVGAFNALYYGRGRAGAGRDGLVGWAPYFFPLDGIRDWNRIYGARGFLQHQCVIPKARSRDTLGAILERVSHAAPSFLAVLKLLGGGGGLLSFPIRGYTLTLDFPATPANLALLDDLDAIVRDAGGRIYLAKDARQSRDTFEAGYGDAAARFRALRRAIDGEGRIASVLSRRLGL</sequence>
<dbReference type="SUPFAM" id="SSF56176">
    <property type="entry name" value="FAD-binding/transporter-associated domain-like"/>
    <property type="match status" value="1"/>
</dbReference>
<dbReference type="InterPro" id="IPR006094">
    <property type="entry name" value="Oxid_FAD_bind_N"/>
</dbReference>
<dbReference type="EMBL" id="FOPM01000051">
    <property type="protein sequence ID" value="SFH14489.1"/>
    <property type="molecule type" value="Genomic_DNA"/>
</dbReference>
<evidence type="ECO:0000256" key="1">
    <source>
        <dbReference type="ARBA" id="ARBA00022827"/>
    </source>
</evidence>
<dbReference type="InterPro" id="IPR036318">
    <property type="entry name" value="FAD-bd_PCMH-like_sf"/>
</dbReference>
<accession>A0A1I2XN65</accession>
<dbReference type="InterPro" id="IPR016169">
    <property type="entry name" value="FAD-bd_PCMH_sub2"/>
</dbReference>
<proteinExistence type="predicted"/>
<reference evidence="4" key="1">
    <citation type="submission" date="2016-10" db="EMBL/GenBank/DDBJ databases">
        <authorList>
            <person name="Varghese N."/>
            <person name="Submissions S."/>
        </authorList>
    </citation>
    <scope>NUCLEOTIDE SEQUENCE [LARGE SCALE GENOMIC DNA]</scope>
    <source>
        <strain evidence="4">Gh-105</strain>
    </source>
</reference>
<name>A0A1I2XN65_9HYPH</name>
<dbReference type="InterPro" id="IPR010031">
    <property type="entry name" value="FAD_lactone_oxidase-like"/>
</dbReference>
<keyword evidence="1" id="KW-0274">FAD</keyword>
<dbReference type="Gene3D" id="3.30.465.10">
    <property type="match status" value="1"/>
</dbReference>
<dbReference type="STRING" id="582675.SAMN05192565_1514"/>
<dbReference type="PROSITE" id="PS51387">
    <property type="entry name" value="FAD_PCMH"/>
    <property type="match status" value="1"/>
</dbReference>
<dbReference type="GO" id="GO:0071949">
    <property type="term" value="F:FAD binding"/>
    <property type="evidence" value="ECO:0007669"/>
    <property type="project" value="InterPro"/>
</dbReference>
<keyword evidence="4" id="KW-1185">Reference proteome</keyword>
<organism evidence="3 4">
    <name type="scientific">Methylobacterium gossipiicola</name>
    <dbReference type="NCBI Taxonomy" id="582675"/>
    <lineage>
        <taxon>Bacteria</taxon>
        <taxon>Pseudomonadati</taxon>
        <taxon>Pseudomonadota</taxon>
        <taxon>Alphaproteobacteria</taxon>
        <taxon>Hyphomicrobiales</taxon>
        <taxon>Methylobacteriaceae</taxon>
        <taxon>Methylobacterium</taxon>
    </lineage>
</organism>